<protein>
    <recommendedName>
        <fullName evidence="5">Protein kinase domain-containing protein</fullName>
    </recommendedName>
</protein>
<feature type="compositionally biased region" description="Pro residues" evidence="4">
    <location>
        <begin position="161"/>
        <end position="179"/>
    </location>
</feature>
<evidence type="ECO:0000313" key="7">
    <source>
        <dbReference type="Proteomes" id="UP001141327"/>
    </source>
</evidence>
<feature type="compositionally biased region" description="Low complexity" evidence="4">
    <location>
        <begin position="105"/>
        <end position="116"/>
    </location>
</feature>
<comment type="caution">
    <text evidence="6">The sequence shown here is derived from an EMBL/GenBank/DDBJ whole genome shotgun (WGS) entry which is preliminary data.</text>
</comment>
<feature type="binding site" evidence="3">
    <location>
        <position position="297"/>
    </location>
    <ligand>
        <name>ATP</name>
        <dbReference type="ChEBI" id="CHEBI:30616"/>
    </ligand>
</feature>
<evidence type="ECO:0000256" key="1">
    <source>
        <dbReference type="ARBA" id="ARBA00022741"/>
    </source>
</evidence>
<dbReference type="PANTHER" id="PTHR44329">
    <property type="entry name" value="SERINE/THREONINE-PROTEIN KINASE TNNI3K-RELATED"/>
    <property type="match status" value="1"/>
</dbReference>
<organism evidence="6 7">
    <name type="scientific">Paratrimastix pyriformis</name>
    <dbReference type="NCBI Taxonomy" id="342808"/>
    <lineage>
        <taxon>Eukaryota</taxon>
        <taxon>Metamonada</taxon>
        <taxon>Preaxostyla</taxon>
        <taxon>Paratrimastigidae</taxon>
        <taxon>Paratrimastix</taxon>
    </lineage>
</organism>
<dbReference type="InterPro" id="IPR008271">
    <property type="entry name" value="Ser/Thr_kinase_AS"/>
</dbReference>
<dbReference type="PROSITE" id="PS00107">
    <property type="entry name" value="PROTEIN_KINASE_ATP"/>
    <property type="match status" value="1"/>
</dbReference>
<dbReference type="InterPro" id="IPR017441">
    <property type="entry name" value="Protein_kinase_ATP_BS"/>
</dbReference>
<dbReference type="SUPFAM" id="SSF56112">
    <property type="entry name" value="Protein kinase-like (PK-like)"/>
    <property type="match status" value="1"/>
</dbReference>
<dbReference type="Gene3D" id="1.10.510.10">
    <property type="entry name" value="Transferase(Phosphotransferase) domain 1"/>
    <property type="match status" value="1"/>
</dbReference>
<feature type="compositionally biased region" description="Pro residues" evidence="4">
    <location>
        <begin position="117"/>
        <end position="142"/>
    </location>
</feature>
<feature type="compositionally biased region" description="Pro residues" evidence="4">
    <location>
        <begin position="197"/>
        <end position="209"/>
    </location>
</feature>
<evidence type="ECO:0000256" key="2">
    <source>
        <dbReference type="ARBA" id="ARBA00022840"/>
    </source>
</evidence>
<feature type="domain" description="Protein kinase" evidence="5">
    <location>
        <begin position="266"/>
        <end position="565"/>
    </location>
</feature>
<gene>
    <name evidence="6" type="ORF">PAPYR_1028</name>
</gene>
<keyword evidence="2 3" id="KW-0067">ATP-binding</keyword>
<evidence type="ECO:0000259" key="5">
    <source>
        <dbReference type="PROSITE" id="PS50011"/>
    </source>
</evidence>
<dbReference type="SMART" id="SM00220">
    <property type="entry name" value="S_TKc"/>
    <property type="match status" value="1"/>
</dbReference>
<proteinExistence type="predicted"/>
<evidence type="ECO:0000313" key="6">
    <source>
        <dbReference type="EMBL" id="KAJ4462399.1"/>
    </source>
</evidence>
<dbReference type="EMBL" id="JAPMOS010000003">
    <property type="protein sequence ID" value="KAJ4462399.1"/>
    <property type="molecule type" value="Genomic_DNA"/>
</dbReference>
<sequence length="674" mass="73071">MSLRAYAVTFRFKGSTPAEVPLVNRGDIVFVSVNDNDANPFVATLKTPRAEGQMPRSLLKAVPEPHGSRWLAQFEADVFEQLTSVPLPDEAAISPKPFVLPAPSDPTSSPSPDESSAPPPIVRPSTRDPPNPDPNVPPPSDAPTPSFSSEHLAFPASPEAPGAPPPAPASPPTSSPPLLPDDAPSSPVAVISLAPPATAPPLDTPPGGTPPLLFASDASPRVTLAQAGGSPLILYELVGGIYRHKADPRLPALTWTGLADDGQPVTRSYWVLGMGAYGITFRCSEPRDGAQRDVAIKVTGPQRDLELRNFFHNEGFLSASLRHPNVMKAAGPPFEAQLQPGGPLLRCLVTPFCECGDLDQAIRRYISSPSADPLVDQIERGWLLVDLICGLAYLHGKPFDENDHRVLHNDLKPANVLLRRDPTKGRLMALLADLGFACVFTGGSLSLGLTRGTPGFQAPELYYTAETQTMLEASRLRPGNTPATDVYSLGVTLYCLYSRTDTDHKTEERPSEAELREVFAEVADLESKAGHPQGTLVGLLVAMCSPDPTARPDMRRVREAVEPVADLLSRLSKEQEDARRKKEEEARQRLALCDPQPSPQEVAYFGRLLKTLPQMKLVLVSHGMGGKSPLWVRFHENRYPKKMKATLGSDVFFTKRDSFPGCPPMDLVVRYARQ</sequence>
<evidence type="ECO:0000256" key="4">
    <source>
        <dbReference type="SAM" id="MobiDB-lite"/>
    </source>
</evidence>
<evidence type="ECO:0000256" key="3">
    <source>
        <dbReference type="PROSITE-ProRule" id="PRU10141"/>
    </source>
</evidence>
<feature type="compositionally biased region" description="Low complexity" evidence="4">
    <location>
        <begin position="143"/>
        <end position="160"/>
    </location>
</feature>
<accession>A0ABQ8UTE3</accession>
<dbReference type="PROSITE" id="PS50011">
    <property type="entry name" value="PROTEIN_KINASE_DOM"/>
    <property type="match status" value="1"/>
</dbReference>
<reference evidence="6" key="1">
    <citation type="journal article" date="2022" name="bioRxiv">
        <title>Genomics of Preaxostyla Flagellates Illuminates Evolutionary Transitions and the Path Towards Mitochondrial Loss.</title>
        <authorList>
            <person name="Novak L.V.F."/>
            <person name="Treitli S.C."/>
            <person name="Pyrih J."/>
            <person name="Halakuc P."/>
            <person name="Pipaliya S.V."/>
            <person name="Vacek V."/>
            <person name="Brzon O."/>
            <person name="Soukal P."/>
            <person name="Eme L."/>
            <person name="Dacks J.B."/>
            <person name="Karnkowska A."/>
            <person name="Elias M."/>
            <person name="Hampl V."/>
        </authorList>
    </citation>
    <scope>NUCLEOTIDE SEQUENCE</scope>
    <source>
        <strain evidence="6">RCP-MX</strain>
    </source>
</reference>
<dbReference type="InterPro" id="IPR011009">
    <property type="entry name" value="Kinase-like_dom_sf"/>
</dbReference>
<dbReference type="InterPro" id="IPR000719">
    <property type="entry name" value="Prot_kinase_dom"/>
</dbReference>
<keyword evidence="7" id="KW-1185">Reference proteome</keyword>
<dbReference type="PROSITE" id="PS00108">
    <property type="entry name" value="PROTEIN_KINASE_ST"/>
    <property type="match status" value="1"/>
</dbReference>
<dbReference type="InterPro" id="IPR051681">
    <property type="entry name" value="Ser/Thr_Kinases-Pseudokinases"/>
</dbReference>
<dbReference type="Proteomes" id="UP001141327">
    <property type="component" value="Unassembled WGS sequence"/>
</dbReference>
<dbReference type="PANTHER" id="PTHR44329:SF214">
    <property type="entry name" value="PROTEIN KINASE DOMAIN-CONTAINING PROTEIN"/>
    <property type="match status" value="1"/>
</dbReference>
<keyword evidence="1 3" id="KW-0547">Nucleotide-binding</keyword>
<name>A0ABQ8UTE3_9EUKA</name>
<dbReference type="Pfam" id="PF00069">
    <property type="entry name" value="Pkinase"/>
    <property type="match status" value="1"/>
</dbReference>
<feature type="region of interest" description="Disordered" evidence="4">
    <location>
        <begin position="96"/>
        <end position="214"/>
    </location>
</feature>